<protein>
    <submittedName>
        <fullName evidence="1">DUF4242 domain-containing protein</fullName>
    </submittedName>
</protein>
<gene>
    <name evidence="1" type="ORF">ACFSJH_06220</name>
</gene>
<reference evidence="2" key="1">
    <citation type="journal article" date="2019" name="Int. J. Syst. Evol. Microbiol.">
        <title>The Global Catalogue of Microorganisms (GCM) 10K type strain sequencing project: providing services to taxonomists for standard genome sequencing and annotation.</title>
        <authorList>
            <consortium name="The Broad Institute Genomics Platform"/>
            <consortium name="The Broad Institute Genome Sequencing Center for Infectious Disease"/>
            <person name="Wu L."/>
            <person name="Ma J."/>
        </authorList>
    </citation>
    <scope>NUCLEOTIDE SEQUENCE [LARGE SCALE GENOMIC DNA]</scope>
    <source>
        <strain evidence="2">GH52</strain>
    </source>
</reference>
<dbReference type="RefSeq" id="WP_377770378.1">
    <property type="nucleotide sequence ID" value="NZ_JBHUHO010000016.1"/>
</dbReference>
<dbReference type="Gene3D" id="3.30.70.3090">
    <property type="entry name" value="ORF SCO4226, nickel-binding ferredoxin-like monomer"/>
    <property type="match status" value="1"/>
</dbReference>
<evidence type="ECO:0000313" key="2">
    <source>
        <dbReference type="Proteomes" id="UP001597362"/>
    </source>
</evidence>
<proteinExistence type="predicted"/>
<organism evidence="1 2">
    <name type="scientific">Paenibacillus yanchengensis</name>
    <dbReference type="NCBI Taxonomy" id="2035833"/>
    <lineage>
        <taxon>Bacteria</taxon>
        <taxon>Bacillati</taxon>
        <taxon>Bacillota</taxon>
        <taxon>Bacilli</taxon>
        <taxon>Bacillales</taxon>
        <taxon>Paenibacillaceae</taxon>
        <taxon>Paenibacillus</taxon>
    </lineage>
</organism>
<dbReference type="InterPro" id="IPR025336">
    <property type="entry name" value="SCO4226-like"/>
</dbReference>
<name>A0ABW4YI08_9BACL</name>
<dbReference type="EMBL" id="JBHUHO010000016">
    <property type="protein sequence ID" value="MFD2115328.1"/>
    <property type="molecule type" value="Genomic_DNA"/>
</dbReference>
<dbReference type="InterPro" id="IPR042557">
    <property type="entry name" value="SCO4226"/>
</dbReference>
<dbReference type="Proteomes" id="UP001597362">
    <property type="component" value="Unassembled WGS sequence"/>
</dbReference>
<evidence type="ECO:0000313" key="1">
    <source>
        <dbReference type="EMBL" id="MFD2115328.1"/>
    </source>
</evidence>
<comment type="caution">
    <text evidence="1">The sequence shown here is derived from an EMBL/GenBank/DDBJ whole genome shotgun (WGS) entry which is preliminary data.</text>
</comment>
<dbReference type="Pfam" id="PF14026">
    <property type="entry name" value="SCO4226-like"/>
    <property type="match status" value="1"/>
</dbReference>
<sequence>MSLYLVEATFAGNVTTTEQFSHITAALQEQLLEKEVKLLEVQVSKGFERAFYIFEGELATIEAGLNHEAITVELIKQVRLIGKAQEEVTNSEEGLNYLVEWNLPEHLTMDAYLERKKNNSVHYSEVPEVDFSRTYVCEDMTKCLCFYKAPDEAAVKRARAAVQAPIDAITEIWAKE</sequence>
<accession>A0ABW4YI08</accession>
<keyword evidence="2" id="KW-1185">Reference proteome</keyword>